<proteinExistence type="predicted"/>
<dbReference type="Proteomes" id="UP000038045">
    <property type="component" value="Unplaced"/>
</dbReference>
<keyword evidence="1" id="KW-1185">Reference proteome</keyword>
<dbReference type="WBParaSite" id="PTRK_0001711700.1">
    <property type="protein sequence ID" value="PTRK_0001711700.1"/>
    <property type="gene ID" value="PTRK_0001711700"/>
</dbReference>
<evidence type="ECO:0000313" key="1">
    <source>
        <dbReference type="Proteomes" id="UP000038045"/>
    </source>
</evidence>
<evidence type="ECO:0000313" key="2">
    <source>
        <dbReference type="WBParaSite" id="PTRK_0001711700.1"/>
    </source>
</evidence>
<protein>
    <submittedName>
        <fullName evidence="2">DNA-directed RNA polymerase</fullName>
    </submittedName>
</protein>
<sequence>MDEEENKTDTKNILKELSGFTKAVENAISSVFSVPPTFGSLKKFPVNRIGGLQYPDSIDLSTEDYYCESVDSSTHKDLDKDFVKLALTAYCHVTGLVPLDAKFASLCIVKAFELNPCRESKDSLFNVMRSGQKSLESTFHFTKEGYRLSNYSERQELLLYSYLETHEVRSFNEFLKLLEDELKMNNQSKVAEGLKDKFFSRTKDASSIDSSDKAFQNILVWKKGKRLDVVLMDFVKVLLRLATKPEDHVIRELTTRKPSFPYTFQDNLSLGILKQLREEMIYVAPTVGWLLIALDYGIRHPGSNVINDKCKVIYNRDILLRMGYVGLKLIQQAINISKIPMYCYQLQQFI</sequence>
<dbReference type="AlphaFoldDB" id="A0A0N5A5V1"/>
<name>A0A0N5A5V1_PARTI</name>
<accession>A0A0N5A5V1</accession>
<organism evidence="1 2">
    <name type="scientific">Parastrongyloides trichosuri</name>
    <name type="common">Possum-specific nematode worm</name>
    <dbReference type="NCBI Taxonomy" id="131310"/>
    <lineage>
        <taxon>Eukaryota</taxon>
        <taxon>Metazoa</taxon>
        <taxon>Ecdysozoa</taxon>
        <taxon>Nematoda</taxon>
        <taxon>Chromadorea</taxon>
        <taxon>Rhabditida</taxon>
        <taxon>Tylenchina</taxon>
        <taxon>Panagrolaimomorpha</taxon>
        <taxon>Strongyloidoidea</taxon>
        <taxon>Strongyloididae</taxon>
        <taxon>Parastrongyloides</taxon>
    </lineage>
</organism>
<reference evidence="2" key="1">
    <citation type="submission" date="2017-02" db="UniProtKB">
        <authorList>
            <consortium name="WormBaseParasite"/>
        </authorList>
    </citation>
    <scope>IDENTIFICATION</scope>
</reference>